<reference evidence="2" key="1">
    <citation type="submission" date="2015-07" db="EMBL/GenBank/DDBJ databases">
        <title>Adaptation to a free-living lifestyle via gene acquisitions in the diplomonad Trepomonas sp. PC1.</title>
        <authorList>
            <person name="Xu F."/>
            <person name="Jerlstrom-Hultqvist J."/>
            <person name="Kolisko M."/>
            <person name="Simpson A.G.B."/>
            <person name="Roger A.J."/>
            <person name="Svard S.G."/>
            <person name="Andersson J.O."/>
        </authorList>
    </citation>
    <scope>NUCLEOTIDE SEQUENCE</scope>
    <source>
        <strain evidence="2">PC1</strain>
    </source>
</reference>
<accession>A0A146K3A4</accession>
<dbReference type="EMBL" id="GDID01006231">
    <property type="protein sequence ID" value="JAP90375.1"/>
    <property type="molecule type" value="Transcribed_RNA"/>
</dbReference>
<dbReference type="InterPro" id="IPR004012">
    <property type="entry name" value="Run_dom"/>
</dbReference>
<evidence type="ECO:0000259" key="1">
    <source>
        <dbReference type="PROSITE" id="PS50168"/>
    </source>
</evidence>
<name>A0A146K3A4_9EUKA</name>
<evidence type="ECO:0000313" key="2">
    <source>
        <dbReference type="EMBL" id="JAP90375.1"/>
    </source>
</evidence>
<proteinExistence type="predicted"/>
<sequence>RKLQCKDYDVEFLFEQLPQIKEILNEFDESSKLISYYQLICNQFALKCVVLVTNGYIIIPSLFTNDLIKQQQNLQRVKNFDEIAEIVNALREPLYTSVNYYSALKIVYDRSVGYLSDLIRSQDINVQLYLRAHLFYDTQQIDKNKLCFLIDFITSYTLAFNLLGTLTNDKTYEQAFQEVLTQISKNQMDQFVREPMLRKTVILIQNSYSSFSKNDLELQFHRAKGALEFYLQFRIESMYEIDTDFESDEVVQQLLQFYKADQITPRQHVINYQAEQLTDISELKKYTDAIDELNREKTLSNEILGILTELLETLQNGSFCEFCQILDRILDSEGKLFKMFSELESDSEDAKLKKFNEQILIQNLQNEFFQVILEQHDVLKEFYEPDALILQPSLIFEIQQRFLNVEVKKTLEKQIFNEIDKKVEENSNLEHAENPVSQDTFEKDEIKVQQTEQNNEIQIDEIQPQEIQIDELLNEIQAPNEDHLNLQDTNIMEIAEPLAEIKKREEKVEIVQIGQDQIIDQESSESHEKQQQVQPMMIPTQGSIIYPKNVEESDSSDEQQYVIQNTNTTQKKAESEFQAKNEVNYQIAEPLKFSNIIKNVNITKSTNCCLSELSIMSSVNQAHFNYEVDAKLMALELESTEIISYQKPNRFIDQRLEIPAFKYNAQQIKPQKQELLEQPICSKTKLIQKCSICSKLLEEVELRNELTDYEQVDLSPFYCQITQKSYCLKCSRPFQIRFTTDGGVQNITLSTRGFSIFQNSIQQPIYMYLDFQKIQESQVAVQTRQLLNQFADVVMTCSGLKAMFESGRFFTNQFDVTSQDFSGEDLYQMMQVADKNHCEFLYGFMDSSKLLSKVKNKNHSQQLLLNCVQNNYQSEFLVKLCYAMKFMLIHIEKCQFCSQQMRQCVKCQRKLVFKEFDDMVKRLQKGTNVRCCEKCQ</sequence>
<dbReference type="InterPro" id="IPR001875">
    <property type="entry name" value="DED_dom"/>
</dbReference>
<dbReference type="Pfam" id="PF02759">
    <property type="entry name" value="RUN"/>
    <property type="match status" value="1"/>
</dbReference>
<gene>
    <name evidence="2" type="ORF">TPC1_30130</name>
</gene>
<dbReference type="AlphaFoldDB" id="A0A146K3A4"/>
<dbReference type="PROSITE" id="PS50168">
    <property type="entry name" value="DED"/>
    <property type="match status" value="1"/>
</dbReference>
<organism evidence="2">
    <name type="scientific">Trepomonas sp. PC1</name>
    <dbReference type="NCBI Taxonomy" id="1076344"/>
    <lineage>
        <taxon>Eukaryota</taxon>
        <taxon>Metamonada</taxon>
        <taxon>Diplomonadida</taxon>
        <taxon>Hexamitidae</taxon>
        <taxon>Hexamitinae</taxon>
        <taxon>Trepomonas</taxon>
    </lineage>
</organism>
<feature type="domain" description="DED" evidence="1">
    <location>
        <begin position="238"/>
        <end position="331"/>
    </location>
</feature>
<feature type="non-terminal residue" evidence="2">
    <location>
        <position position="1"/>
    </location>
</feature>
<protein>
    <recommendedName>
        <fullName evidence="1">DED domain-containing protein</fullName>
    </recommendedName>
</protein>